<dbReference type="EMBL" id="FQWY01000021">
    <property type="protein sequence ID" value="SHG98820.1"/>
    <property type="molecule type" value="Genomic_DNA"/>
</dbReference>
<evidence type="ECO:0000256" key="1">
    <source>
        <dbReference type="ARBA" id="ARBA00004167"/>
    </source>
</evidence>
<dbReference type="Proteomes" id="UP000242329">
    <property type="component" value="Unassembled WGS sequence"/>
</dbReference>
<dbReference type="PANTHER" id="PTHR33162:SF1">
    <property type="entry name" value="SEC-INDEPENDENT PROTEIN TRANSLOCASE PROTEIN TATA, CHLOROPLASTIC"/>
    <property type="match status" value="1"/>
</dbReference>
<comment type="similarity">
    <text evidence="10">Belongs to the TatA/E family.</text>
</comment>
<dbReference type="PANTHER" id="PTHR33162">
    <property type="entry name" value="SEC-INDEPENDENT PROTEIN TRANSLOCASE PROTEIN TATA, CHLOROPLASTIC"/>
    <property type="match status" value="1"/>
</dbReference>
<name>A0A1M5PAM6_9FIRM</name>
<keyword evidence="7 10" id="KW-0811">Translocation</keyword>
<dbReference type="Gene3D" id="1.20.5.3310">
    <property type="match status" value="1"/>
</dbReference>
<gene>
    <name evidence="10" type="primary">tatA</name>
    <name evidence="12" type="ORF">SAMN02745221_01423</name>
</gene>
<dbReference type="GO" id="GO:0006886">
    <property type="term" value="P:intracellular protein transport"/>
    <property type="evidence" value="ECO:0007669"/>
    <property type="project" value="UniProtKB-ARBA"/>
</dbReference>
<dbReference type="GO" id="GO:0043953">
    <property type="term" value="P:protein transport by the Tat complex"/>
    <property type="evidence" value="ECO:0007669"/>
    <property type="project" value="UniProtKB-UniRule"/>
</dbReference>
<dbReference type="AlphaFoldDB" id="A0A1M5PAM6"/>
<evidence type="ECO:0000256" key="9">
    <source>
        <dbReference type="ARBA" id="ARBA00025340"/>
    </source>
</evidence>
<dbReference type="HAMAP" id="MF_00236">
    <property type="entry name" value="TatA_E"/>
    <property type="match status" value="1"/>
</dbReference>
<dbReference type="STRING" id="1123382.SAMN02745221_01423"/>
<evidence type="ECO:0000313" key="12">
    <source>
        <dbReference type="EMBL" id="SHG98820.1"/>
    </source>
</evidence>
<keyword evidence="5 10" id="KW-0653">Protein transport</keyword>
<reference evidence="13" key="1">
    <citation type="submission" date="2016-11" db="EMBL/GenBank/DDBJ databases">
        <authorList>
            <person name="Varghese N."/>
            <person name="Submissions S."/>
        </authorList>
    </citation>
    <scope>NUCLEOTIDE SEQUENCE [LARGE SCALE GENOMIC DNA]</scope>
    <source>
        <strain evidence="13">DSM 11003</strain>
    </source>
</reference>
<comment type="function">
    <text evidence="9">Part of the twin-arginine translocation (Tat) system that transports large folded proteins containing a characteristic twin-arginine motif in their signal peptide across the thylakoid membrane. Involved in delta pH-dependent protein transport required for chloroplast development, especially thylakoid membrane formation. TATC and TATB mediate precursor recognition, whereas TATA facilitates translocation.</text>
</comment>
<comment type="subunit">
    <text evidence="10">Forms a complex with TatC.</text>
</comment>
<evidence type="ECO:0000256" key="5">
    <source>
        <dbReference type="ARBA" id="ARBA00022927"/>
    </source>
</evidence>
<evidence type="ECO:0000256" key="10">
    <source>
        <dbReference type="HAMAP-Rule" id="MF_00236"/>
    </source>
</evidence>
<dbReference type="InterPro" id="IPR018448">
    <property type="entry name" value="TatB"/>
</dbReference>
<feature type="region of interest" description="Disordered" evidence="11">
    <location>
        <begin position="65"/>
        <end position="85"/>
    </location>
</feature>
<evidence type="ECO:0000256" key="2">
    <source>
        <dbReference type="ARBA" id="ARBA00022448"/>
    </source>
</evidence>
<protein>
    <recommendedName>
        <fullName evidence="10">Sec-independent protein translocase protein TatA</fullName>
    </recommendedName>
</protein>
<dbReference type="RefSeq" id="WP_084728391.1">
    <property type="nucleotide sequence ID" value="NZ_FQWY01000021.1"/>
</dbReference>
<evidence type="ECO:0000256" key="3">
    <source>
        <dbReference type="ARBA" id="ARBA00022475"/>
    </source>
</evidence>
<evidence type="ECO:0000256" key="7">
    <source>
        <dbReference type="ARBA" id="ARBA00023010"/>
    </source>
</evidence>
<dbReference type="InterPro" id="IPR006312">
    <property type="entry name" value="TatA/E"/>
</dbReference>
<comment type="subcellular location">
    <subcellularLocation>
        <location evidence="10">Cell membrane</location>
        <topology evidence="10">Single-pass membrane protein</topology>
    </subcellularLocation>
    <subcellularLocation>
        <location evidence="1">Membrane</location>
        <topology evidence="1">Single-pass membrane protein</topology>
    </subcellularLocation>
</comment>
<accession>A0A1M5PAM6</accession>
<keyword evidence="13" id="KW-1185">Reference proteome</keyword>
<evidence type="ECO:0000313" key="13">
    <source>
        <dbReference type="Proteomes" id="UP000242329"/>
    </source>
</evidence>
<dbReference type="InterPro" id="IPR003369">
    <property type="entry name" value="TatA/B/E"/>
</dbReference>
<dbReference type="GO" id="GO:0033281">
    <property type="term" value="C:TAT protein transport complex"/>
    <property type="evidence" value="ECO:0007669"/>
    <property type="project" value="UniProtKB-UniRule"/>
</dbReference>
<keyword evidence="2 10" id="KW-0813">Transport</keyword>
<sequence>MYGFIGNIGPWELVLILLIALIVVGPGKLPEVARSLGKAINQFQKATSGVKREIEEAIRLDDKPSSAADINVKPGAKKEDEAAEEDVVLKEVGEEAAAENDTRIS</sequence>
<dbReference type="OrthoDB" id="9800908at2"/>
<evidence type="ECO:0000256" key="6">
    <source>
        <dbReference type="ARBA" id="ARBA00022989"/>
    </source>
</evidence>
<keyword evidence="8 10" id="KW-0472">Membrane</keyword>
<evidence type="ECO:0000256" key="11">
    <source>
        <dbReference type="SAM" id="MobiDB-lite"/>
    </source>
</evidence>
<keyword evidence="6 10" id="KW-1133">Transmembrane helix</keyword>
<feature type="transmembrane region" description="Helical" evidence="10">
    <location>
        <begin position="12"/>
        <end position="29"/>
    </location>
</feature>
<dbReference type="PRINTS" id="PR01506">
    <property type="entry name" value="TATBPROTEIN"/>
</dbReference>
<keyword evidence="3 10" id="KW-1003">Cell membrane</keyword>
<dbReference type="NCBIfam" id="TIGR01410">
    <property type="entry name" value="tatB"/>
    <property type="match status" value="1"/>
</dbReference>
<dbReference type="GO" id="GO:0008320">
    <property type="term" value="F:protein transmembrane transporter activity"/>
    <property type="evidence" value="ECO:0007669"/>
    <property type="project" value="UniProtKB-UniRule"/>
</dbReference>
<evidence type="ECO:0000256" key="4">
    <source>
        <dbReference type="ARBA" id="ARBA00022692"/>
    </source>
</evidence>
<dbReference type="Pfam" id="PF02416">
    <property type="entry name" value="TatA_B_E"/>
    <property type="match status" value="1"/>
</dbReference>
<organism evidence="12 13">
    <name type="scientific">Thermosyntropha lipolytica DSM 11003</name>
    <dbReference type="NCBI Taxonomy" id="1123382"/>
    <lineage>
        <taxon>Bacteria</taxon>
        <taxon>Bacillati</taxon>
        <taxon>Bacillota</taxon>
        <taxon>Clostridia</taxon>
        <taxon>Eubacteriales</taxon>
        <taxon>Syntrophomonadaceae</taxon>
        <taxon>Thermosyntropha</taxon>
    </lineage>
</organism>
<keyword evidence="4 10" id="KW-0812">Transmembrane</keyword>
<evidence type="ECO:0000256" key="8">
    <source>
        <dbReference type="ARBA" id="ARBA00023136"/>
    </source>
</evidence>
<proteinExistence type="inferred from homology"/>
<dbReference type="NCBIfam" id="TIGR01411">
    <property type="entry name" value="tatAE"/>
    <property type="match status" value="1"/>
</dbReference>
<comment type="function">
    <text evidence="10">Part of the twin-arginine translocation (Tat) system that transports large folded proteins containing a characteristic twin-arginine motif in their signal peptide across membranes. TatA could form the protein-conducting channel of the Tat system.</text>
</comment>